<dbReference type="InterPro" id="IPR018612">
    <property type="entry name" value="NSRP1_N"/>
</dbReference>
<dbReference type="PANTHER" id="PTHR31938:SF4">
    <property type="entry name" value="NUCLEAR SPECKLE SPLICING REGULATORY PROTEIN 1"/>
    <property type="match status" value="1"/>
</dbReference>
<evidence type="ECO:0000313" key="7">
    <source>
        <dbReference type="WBParaSite" id="PTRK_0000764200.1"/>
    </source>
</evidence>
<comment type="similarity">
    <text evidence="1">Belongs to the NSRP1 family.</text>
</comment>
<dbReference type="WBParaSite" id="PTRK_0000764200.1">
    <property type="protein sequence ID" value="PTRK_0000764200.1"/>
    <property type="gene ID" value="PTRK_0000764200"/>
</dbReference>
<keyword evidence="6" id="KW-1185">Reference proteome</keyword>
<dbReference type="GO" id="GO:0000381">
    <property type="term" value="P:regulation of alternative mRNA splicing, via spliceosome"/>
    <property type="evidence" value="ECO:0007669"/>
    <property type="project" value="InterPro"/>
</dbReference>
<reference evidence="7" key="1">
    <citation type="submission" date="2017-02" db="UniProtKB">
        <authorList>
            <consortium name="WormBaseParasite"/>
        </authorList>
    </citation>
    <scope>IDENTIFICATION</scope>
</reference>
<keyword evidence="2 3" id="KW-0175">Coiled coil</keyword>
<proteinExistence type="inferred from homology"/>
<evidence type="ECO:0000313" key="6">
    <source>
        <dbReference type="Proteomes" id="UP000038045"/>
    </source>
</evidence>
<organism evidence="6 7">
    <name type="scientific">Parastrongyloides trichosuri</name>
    <name type="common">Possum-specific nematode worm</name>
    <dbReference type="NCBI Taxonomy" id="131310"/>
    <lineage>
        <taxon>Eukaryota</taxon>
        <taxon>Metazoa</taxon>
        <taxon>Ecdysozoa</taxon>
        <taxon>Nematoda</taxon>
        <taxon>Chromadorea</taxon>
        <taxon>Rhabditida</taxon>
        <taxon>Tylenchina</taxon>
        <taxon>Panagrolaimomorpha</taxon>
        <taxon>Strongyloidoidea</taxon>
        <taxon>Strongyloididae</taxon>
        <taxon>Parastrongyloides</taxon>
    </lineage>
</organism>
<feature type="compositionally biased region" description="Basic and acidic residues" evidence="4">
    <location>
        <begin position="262"/>
        <end position="290"/>
    </location>
</feature>
<evidence type="ECO:0000256" key="2">
    <source>
        <dbReference type="ARBA" id="ARBA00023054"/>
    </source>
</evidence>
<evidence type="ECO:0000256" key="3">
    <source>
        <dbReference type="SAM" id="Coils"/>
    </source>
</evidence>
<protein>
    <submittedName>
        <fullName evidence="7">DUF2040 domain-containing protein</fullName>
    </submittedName>
</protein>
<name>A0A0N4ZI87_PARTI</name>
<sequence length="334" mass="39651">MSFKKFGLVLKKEEVVNKKEVSNNIFGFSDDEEEQVPSSSIVRSEVKKEVNTEDSDDDIYDYDGAYDQIQFEKLQKMMKKIDDDEEKKPKYIEKIMEAQKKRELDRFLVEERKIKKEIEAEKEIYGEKEVFVTSNYKKKLEEMAELQKTEEEKEREEDIANEQILKHGALRSGVYRSFLNKFGDEDINKSEKVVFRSNKKNKEKKNVTESKKSIYDDEEDDEMRPVIKPVILKPQIKGGLEIRKKDVVVNETEVNKEEDDCDVNKKEEPKKVEVTPPSEEKKPQKKEDVRTLPKEVRIIKIREIMKQRNSEDDIKAYRKRYMLRKLRGEIVPSY</sequence>
<accession>A0A0N4ZI87</accession>
<dbReference type="Pfam" id="PF09745">
    <property type="entry name" value="NSRP1_N"/>
    <property type="match status" value="1"/>
</dbReference>
<dbReference type="Proteomes" id="UP000038045">
    <property type="component" value="Unplaced"/>
</dbReference>
<feature type="compositionally biased region" description="Basic and acidic residues" evidence="4">
    <location>
        <begin position="204"/>
        <end position="215"/>
    </location>
</feature>
<dbReference type="PANTHER" id="PTHR31938">
    <property type="entry name" value="NUCLEAR SPECKLE SPLICING REGULATORY PROTEIN 1"/>
    <property type="match status" value="1"/>
</dbReference>
<feature type="region of interest" description="Disordered" evidence="4">
    <location>
        <begin position="251"/>
        <end position="290"/>
    </location>
</feature>
<dbReference type="STRING" id="131310.A0A0N4ZI87"/>
<feature type="region of interest" description="Disordered" evidence="4">
    <location>
        <begin position="193"/>
        <end position="220"/>
    </location>
</feature>
<feature type="coiled-coil region" evidence="3">
    <location>
        <begin position="136"/>
        <end position="166"/>
    </location>
</feature>
<dbReference type="AlphaFoldDB" id="A0A0N4ZI87"/>
<dbReference type="InterPro" id="IPR042816">
    <property type="entry name" value="Nsrp1"/>
</dbReference>
<evidence type="ECO:0000256" key="1">
    <source>
        <dbReference type="ARBA" id="ARBA00010126"/>
    </source>
</evidence>
<evidence type="ECO:0000259" key="5">
    <source>
        <dbReference type="Pfam" id="PF09745"/>
    </source>
</evidence>
<evidence type="ECO:0000256" key="4">
    <source>
        <dbReference type="SAM" id="MobiDB-lite"/>
    </source>
</evidence>
<feature type="domain" description="Nuclear speckle splicing regulatory protein 1 N-terminal" evidence="5">
    <location>
        <begin position="50"/>
        <end position="161"/>
    </location>
</feature>